<dbReference type="InterPro" id="IPR036291">
    <property type="entry name" value="NAD(P)-bd_dom_sf"/>
</dbReference>
<evidence type="ECO:0000313" key="3">
    <source>
        <dbReference type="Proteomes" id="UP001604267"/>
    </source>
</evidence>
<dbReference type="InterPro" id="IPR052585">
    <property type="entry name" value="Lipid_raft_assoc_Zn_ADH"/>
</dbReference>
<comment type="caution">
    <text evidence="2">The sequence shown here is derived from an EMBL/GenBank/DDBJ whole genome shotgun (WGS) entry which is preliminary data.</text>
</comment>
<dbReference type="Gene3D" id="3.40.50.720">
    <property type="entry name" value="NAD(P)-binding Rossmann-like Domain"/>
    <property type="match status" value="1"/>
</dbReference>
<dbReference type="PANTHER" id="PTHR43482">
    <property type="entry name" value="PROTEIN AST1-RELATED"/>
    <property type="match status" value="1"/>
</dbReference>
<dbReference type="SMART" id="SM00829">
    <property type="entry name" value="PKS_ER"/>
    <property type="match status" value="1"/>
</dbReference>
<protein>
    <submittedName>
        <fullName evidence="2">NADP-dependent oxidoreductase</fullName>
        <ecNumber evidence="2">1.-.-.-</ecNumber>
    </submittedName>
</protein>
<dbReference type="SUPFAM" id="SSF50129">
    <property type="entry name" value="GroES-like"/>
    <property type="match status" value="1"/>
</dbReference>
<proteinExistence type="predicted"/>
<dbReference type="SUPFAM" id="SSF51735">
    <property type="entry name" value="NAD(P)-binding Rossmann-fold domains"/>
    <property type="match status" value="1"/>
</dbReference>
<dbReference type="PANTHER" id="PTHR43482:SF1">
    <property type="entry name" value="PROTEIN AST1-RELATED"/>
    <property type="match status" value="1"/>
</dbReference>
<dbReference type="InterPro" id="IPR020843">
    <property type="entry name" value="ER"/>
</dbReference>
<dbReference type="EC" id="1.-.-.-" evidence="2"/>
<dbReference type="InterPro" id="IPR013154">
    <property type="entry name" value="ADH-like_N"/>
</dbReference>
<dbReference type="Pfam" id="PF13602">
    <property type="entry name" value="ADH_zinc_N_2"/>
    <property type="match status" value="1"/>
</dbReference>
<keyword evidence="2" id="KW-0560">Oxidoreductase</keyword>
<keyword evidence="3" id="KW-1185">Reference proteome</keyword>
<feature type="domain" description="Enoyl reductase (ER)" evidence="1">
    <location>
        <begin position="10"/>
        <end position="296"/>
    </location>
</feature>
<gene>
    <name evidence="2" type="ORF">ACGFZB_01735</name>
</gene>
<dbReference type="CDD" id="cd05289">
    <property type="entry name" value="MDR_like_2"/>
    <property type="match status" value="1"/>
</dbReference>
<name>A0ABW7AZS4_9ACTN</name>
<evidence type="ECO:0000259" key="1">
    <source>
        <dbReference type="SMART" id="SM00829"/>
    </source>
</evidence>
<reference evidence="2 3" key="1">
    <citation type="submission" date="2024-10" db="EMBL/GenBank/DDBJ databases">
        <title>The Natural Products Discovery Center: Release of the First 8490 Sequenced Strains for Exploring Actinobacteria Biosynthetic Diversity.</title>
        <authorList>
            <person name="Kalkreuter E."/>
            <person name="Kautsar S.A."/>
            <person name="Yang D."/>
            <person name="Bader C.D."/>
            <person name="Teijaro C.N."/>
            <person name="Fluegel L."/>
            <person name="Davis C.M."/>
            <person name="Simpson J.R."/>
            <person name="Lauterbach L."/>
            <person name="Steele A.D."/>
            <person name="Gui C."/>
            <person name="Meng S."/>
            <person name="Li G."/>
            <person name="Viehrig K."/>
            <person name="Ye F."/>
            <person name="Su P."/>
            <person name="Kiefer A.F."/>
            <person name="Nichols A."/>
            <person name="Cepeda A.J."/>
            <person name="Yan W."/>
            <person name="Fan B."/>
            <person name="Jiang Y."/>
            <person name="Adhikari A."/>
            <person name="Zheng C.-J."/>
            <person name="Schuster L."/>
            <person name="Cowan T.M."/>
            <person name="Smanski M.J."/>
            <person name="Chevrette M.G."/>
            <person name="De Carvalho L.P.S."/>
            <person name="Shen B."/>
        </authorList>
    </citation>
    <scope>NUCLEOTIDE SEQUENCE [LARGE SCALE GENOMIC DNA]</scope>
    <source>
        <strain evidence="2 3">NPDC048320</strain>
    </source>
</reference>
<accession>A0ABW7AZS4</accession>
<dbReference type="RefSeq" id="WP_392814295.1">
    <property type="nucleotide sequence ID" value="NZ_JBICYV010000001.1"/>
</dbReference>
<sequence length="300" mass="30824">MKAVIIDRYGPPEVLTVADLDVPRPGPGQILVRVAAAAVNPVDLAVRRGDIPSPVLPAVVGWDVSGTVVEAGPDTTRFREGDRVIAARSPFADGAGVTAEYVALDESLAAHAPENVRLEDAAAMPLAALTAEQALGRLTADFRGRLLVSGAAGAVGGHLVQLAALRGWRPAGLARASDAPTVAELGAAEVFSDADTPGPGAYDAVIDAAGRPETIAAVRDGGRYISLTPFAVPEAERSVDVEIYGVRTGGVMLDTLARHVEAGKLTLRVAHVLPFEEAPKAHALLEAGGTRGKVLLTPGS</sequence>
<dbReference type="GO" id="GO:0016491">
    <property type="term" value="F:oxidoreductase activity"/>
    <property type="evidence" value="ECO:0007669"/>
    <property type="project" value="UniProtKB-KW"/>
</dbReference>
<evidence type="ECO:0000313" key="2">
    <source>
        <dbReference type="EMBL" id="MFG3009184.1"/>
    </source>
</evidence>
<dbReference type="Pfam" id="PF08240">
    <property type="entry name" value="ADH_N"/>
    <property type="match status" value="1"/>
</dbReference>
<dbReference type="Proteomes" id="UP001604267">
    <property type="component" value="Unassembled WGS sequence"/>
</dbReference>
<dbReference type="Gene3D" id="3.90.180.10">
    <property type="entry name" value="Medium-chain alcohol dehydrogenases, catalytic domain"/>
    <property type="match status" value="1"/>
</dbReference>
<dbReference type="InterPro" id="IPR011032">
    <property type="entry name" value="GroES-like_sf"/>
</dbReference>
<dbReference type="EMBL" id="JBICYV010000001">
    <property type="protein sequence ID" value="MFG3009184.1"/>
    <property type="molecule type" value="Genomic_DNA"/>
</dbReference>
<organism evidence="2 3">
    <name type="scientific">Streptomyces cinerochromogenes</name>
    <dbReference type="NCBI Taxonomy" id="66422"/>
    <lineage>
        <taxon>Bacteria</taxon>
        <taxon>Bacillati</taxon>
        <taxon>Actinomycetota</taxon>
        <taxon>Actinomycetes</taxon>
        <taxon>Kitasatosporales</taxon>
        <taxon>Streptomycetaceae</taxon>
        <taxon>Streptomyces</taxon>
    </lineage>
</organism>